<keyword evidence="6" id="KW-0464">Manganese</keyword>
<keyword evidence="9" id="KW-1185">Reference proteome</keyword>
<evidence type="ECO:0000313" key="9">
    <source>
        <dbReference type="Proteomes" id="UP000070444"/>
    </source>
</evidence>
<organism evidence="8 9">
    <name type="scientific">Conidiobolus coronatus (strain ATCC 28846 / CBS 209.66 / NRRL 28638)</name>
    <name type="common">Delacroixia coronata</name>
    <dbReference type="NCBI Taxonomy" id="796925"/>
    <lineage>
        <taxon>Eukaryota</taxon>
        <taxon>Fungi</taxon>
        <taxon>Fungi incertae sedis</taxon>
        <taxon>Zoopagomycota</taxon>
        <taxon>Entomophthoromycotina</taxon>
        <taxon>Entomophthoromycetes</taxon>
        <taxon>Entomophthorales</taxon>
        <taxon>Ancylistaceae</taxon>
        <taxon>Conidiobolus</taxon>
    </lineage>
</organism>
<dbReference type="GO" id="GO:0005739">
    <property type="term" value="C:mitochondrion"/>
    <property type="evidence" value="ECO:0007669"/>
    <property type="project" value="TreeGrafter"/>
</dbReference>
<dbReference type="GO" id="GO:0046872">
    <property type="term" value="F:metal ion binding"/>
    <property type="evidence" value="ECO:0007669"/>
    <property type="project" value="UniProtKB-KW"/>
</dbReference>
<dbReference type="InterPro" id="IPR039121">
    <property type="entry name" value="NUDT19"/>
</dbReference>
<evidence type="ECO:0000313" key="8">
    <source>
        <dbReference type="EMBL" id="KXN70959.1"/>
    </source>
</evidence>
<comment type="cofactor">
    <cofactor evidence="1">
        <name>Mn(2+)</name>
        <dbReference type="ChEBI" id="CHEBI:29035"/>
    </cofactor>
</comment>
<dbReference type="PANTHER" id="PTHR12318">
    <property type="entry name" value="TESTOSTERONE-REGULATED PROTEIN RP2"/>
    <property type="match status" value="1"/>
</dbReference>
<sequence>MNDNYRLSSSLVIVKKQSTPSDSDYEILMLKRANTGSFPGAYVFPGGLIDKEADNINAWSNLNLPDKYTKNEDITLINLKLTAIRETFEETGVLLSTHPINLSTEEVKYWREKIESNPSSFPLIFKQYNTAPDINSLHYISNWLPTQLNPKRHLVYLFLYFMDHPINWYIPDTEGSLREVEFMEYRTAKSWLNGINGDDGDGVVLFPPQLYTLEVLNQHFNNYSNLKSYLTSFAKANSIISGNMAPRFKLIQLSENFREEYINEIDESCKFILVHYYNGDFEYNSITDNNQYNPSSYELEFIKKGFNVNNAGGRVYHRVLTVVRERSPKSVRLITNLKLLEPGMLVYSSNTNSNKL</sequence>
<evidence type="ECO:0000256" key="3">
    <source>
        <dbReference type="ARBA" id="ARBA00022723"/>
    </source>
</evidence>
<keyword evidence="5" id="KW-0460">Magnesium</keyword>
<gene>
    <name evidence="8" type="ORF">CONCODRAFT_17230</name>
</gene>
<dbReference type="PANTHER" id="PTHR12318:SF0">
    <property type="entry name" value="ACYL-COENZYME A DIPHOSPHATASE NUDT19"/>
    <property type="match status" value="1"/>
</dbReference>
<evidence type="ECO:0000256" key="4">
    <source>
        <dbReference type="ARBA" id="ARBA00022801"/>
    </source>
</evidence>
<evidence type="ECO:0000256" key="2">
    <source>
        <dbReference type="ARBA" id="ARBA00001946"/>
    </source>
</evidence>
<feature type="domain" description="Nudix hydrolase" evidence="7">
    <location>
        <begin position="4"/>
        <end position="212"/>
    </location>
</feature>
<dbReference type="InterPro" id="IPR000086">
    <property type="entry name" value="NUDIX_hydrolase_dom"/>
</dbReference>
<proteinExistence type="predicted"/>
<dbReference type="AlphaFoldDB" id="A0A137P7L1"/>
<comment type="cofactor">
    <cofactor evidence="2">
        <name>Mg(2+)</name>
        <dbReference type="ChEBI" id="CHEBI:18420"/>
    </cofactor>
</comment>
<dbReference type="GO" id="GO:0016818">
    <property type="term" value="F:hydrolase activity, acting on acid anhydrides, in phosphorus-containing anhydrides"/>
    <property type="evidence" value="ECO:0007669"/>
    <property type="project" value="InterPro"/>
</dbReference>
<dbReference type="InterPro" id="IPR015797">
    <property type="entry name" value="NUDIX_hydrolase-like_dom_sf"/>
</dbReference>
<evidence type="ECO:0000256" key="5">
    <source>
        <dbReference type="ARBA" id="ARBA00022842"/>
    </source>
</evidence>
<dbReference type="STRING" id="796925.A0A137P7L1"/>
<dbReference type="PROSITE" id="PS51462">
    <property type="entry name" value="NUDIX"/>
    <property type="match status" value="1"/>
</dbReference>
<evidence type="ECO:0000256" key="1">
    <source>
        <dbReference type="ARBA" id="ARBA00001936"/>
    </source>
</evidence>
<evidence type="ECO:0000259" key="7">
    <source>
        <dbReference type="PROSITE" id="PS51462"/>
    </source>
</evidence>
<dbReference type="Proteomes" id="UP000070444">
    <property type="component" value="Unassembled WGS sequence"/>
</dbReference>
<reference evidence="8 9" key="1">
    <citation type="journal article" date="2015" name="Genome Biol. Evol.">
        <title>Phylogenomic analyses indicate that early fungi evolved digesting cell walls of algal ancestors of land plants.</title>
        <authorList>
            <person name="Chang Y."/>
            <person name="Wang S."/>
            <person name="Sekimoto S."/>
            <person name="Aerts A.L."/>
            <person name="Choi C."/>
            <person name="Clum A."/>
            <person name="LaButti K.M."/>
            <person name="Lindquist E.A."/>
            <person name="Yee Ngan C."/>
            <person name="Ohm R.A."/>
            <person name="Salamov A.A."/>
            <person name="Grigoriev I.V."/>
            <person name="Spatafora J.W."/>
            <person name="Berbee M.L."/>
        </authorList>
    </citation>
    <scope>NUCLEOTIDE SEQUENCE [LARGE SCALE GENOMIC DNA]</scope>
    <source>
        <strain evidence="8 9">NRRL 28638</strain>
    </source>
</reference>
<protein>
    <recommendedName>
        <fullName evidence="7">Nudix hydrolase domain-containing protein</fullName>
    </recommendedName>
</protein>
<dbReference type="SUPFAM" id="SSF55811">
    <property type="entry name" value="Nudix"/>
    <property type="match status" value="1"/>
</dbReference>
<accession>A0A137P7L1</accession>
<keyword evidence="4" id="KW-0378">Hydrolase</keyword>
<dbReference type="EMBL" id="KQ964488">
    <property type="protein sequence ID" value="KXN70959.1"/>
    <property type="molecule type" value="Genomic_DNA"/>
</dbReference>
<keyword evidence="3" id="KW-0479">Metal-binding</keyword>
<dbReference type="OrthoDB" id="1695362at2759"/>
<name>A0A137P7L1_CONC2</name>
<dbReference type="Gene3D" id="3.90.79.10">
    <property type="entry name" value="Nucleoside Triphosphate Pyrophosphohydrolase"/>
    <property type="match status" value="1"/>
</dbReference>
<evidence type="ECO:0000256" key="6">
    <source>
        <dbReference type="ARBA" id="ARBA00023211"/>
    </source>
</evidence>